<gene>
    <name evidence="1" type="ORF">DKT75_08940</name>
</gene>
<keyword evidence="2" id="KW-1185">Reference proteome</keyword>
<name>A0A317CF70_9GAMM</name>
<dbReference type="AlphaFoldDB" id="A0A317CF70"/>
<comment type="caution">
    <text evidence="1">The sequence shown here is derived from an EMBL/GenBank/DDBJ whole genome shotgun (WGS) entry which is preliminary data.</text>
</comment>
<dbReference type="Pfam" id="PF11777">
    <property type="entry name" value="DUF3316"/>
    <property type="match status" value="1"/>
</dbReference>
<evidence type="ECO:0000313" key="2">
    <source>
        <dbReference type="Proteomes" id="UP000245506"/>
    </source>
</evidence>
<evidence type="ECO:0000313" key="1">
    <source>
        <dbReference type="EMBL" id="PWQ96711.1"/>
    </source>
</evidence>
<organism evidence="1 2">
    <name type="scientific">Leucothrix arctica</name>
    <dbReference type="NCBI Taxonomy" id="1481894"/>
    <lineage>
        <taxon>Bacteria</taxon>
        <taxon>Pseudomonadati</taxon>
        <taxon>Pseudomonadota</taxon>
        <taxon>Gammaproteobacteria</taxon>
        <taxon>Thiotrichales</taxon>
        <taxon>Thiotrichaceae</taxon>
        <taxon>Leucothrix</taxon>
    </lineage>
</organism>
<sequence>MAVMSFSLKGLCQHHNVIVNPLKREPSTGKHIMKTLTSLVAASVLLIGASAAQAYDFEQQTKDTLTTETASSRADAYQLGLNKLTQLQSASPRQLFNELDIFSLDADKSSTRIKDGAYVTVQERTAANGKLGYVGLVNVDVSYNEDRDSDND</sequence>
<dbReference type="InterPro" id="IPR016879">
    <property type="entry name" value="UCP028299"/>
</dbReference>
<dbReference type="EMBL" id="QGKL01000027">
    <property type="protein sequence ID" value="PWQ96711.1"/>
    <property type="molecule type" value="Genomic_DNA"/>
</dbReference>
<protein>
    <recommendedName>
        <fullName evidence="3">DUF3316 domain-containing protein</fullName>
    </recommendedName>
</protein>
<accession>A0A317CF70</accession>
<reference evidence="1 2" key="1">
    <citation type="submission" date="2018-05" db="EMBL/GenBank/DDBJ databases">
        <title>Leucothrix arctica sp. nov., isolated from Arctic seawater.</title>
        <authorList>
            <person name="Choi A."/>
            <person name="Baek K."/>
        </authorList>
    </citation>
    <scope>NUCLEOTIDE SEQUENCE [LARGE SCALE GENOMIC DNA]</scope>
    <source>
        <strain evidence="1 2">IMCC9719</strain>
    </source>
</reference>
<dbReference type="Proteomes" id="UP000245506">
    <property type="component" value="Unassembled WGS sequence"/>
</dbReference>
<proteinExistence type="predicted"/>
<evidence type="ECO:0008006" key="3">
    <source>
        <dbReference type="Google" id="ProtNLM"/>
    </source>
</evidence>